<dbReference type="Pfam" id="PF13692">
    <property type="entry name" value="Glyco_trans_1_4"/>
    <property type="match status" value="1"/>
</dbReference>
<name>A0A840ARF3_9HYPH</name>
<dbReference type="AlphaFoldDB" id="A0A840ARF3"/>
<keyword evidence="2" id="KW-1185">Reference proteome</keyword>
<dbReference type="EMBL" id="JACIDS010000004">
    <property type="protein sequence ID" value="MBB3932232.1"/>
    <property type="molecule type" value="Genomic_DNA"/>
</dbReference>
<sequence>MVHRLTMLHPIDPRGSKVGGIETHVRLMYQRHPADFSVLLVGVDERGDLELGRPIRIQAGERLIDFLPVAHIPDAEIHGAARRLHQSVTLRFALGALRHLGTIRRLGAGEAATTELQRFEFGLIGRLLGRPVVQIVHGEGSRKDRMDSLIRRFWYLNLVNERIALSLASRIVCVNDNIIERLSRIAPRLAAKSEMLTVSVDMDRFRATPFPPADVFRIVFAGRLDAFKDPPLMFETMRLIHAALGGRFEFHYVGTSDPHRYAEFAAIEPFTVRHGFQDAAGVAAIIANSHAGILTSFFEGMPCYLLELIASGRPIGAIRLPQFDPLVVAGESGFLIERGADPATSANRLAAAFIDLHRAIAGGRLDPEAIRQKAVPYSTSVQMPRLFERHRRLAAGPTKGGAVTADGRLA</sequence>
<accession>A0A840ARF3</accession>
<dbReference type="GO" id="GO:0016740">
    <property type="term" value="F:transferase activity"/>
    <property type="evidence" value="ECO:0007669"/>
    <property type="project" value="UniProtKB-KW"/>
</dbReference>
<organism evidence="1 2">
    <name type="scientific">Kaistia hirudinis</name>
    <dbReference type="NCBI Taxonomy" id="1293440"/>
    <lineage>
        <taxon>Bacteria</taxon>
        <taxon>Pseudomonadati</taxon>
        <taxon>Pseudomonadota</taxon>
        <taxon>Alphaproteobacteria</taxon>
        <taxon>Hyphomicrobiales</taxon>
        <taxon>Kaistiaceae</taxon>
        <taxon>Kaistia</taxon>
    </lineage>
</organism>
<evidence type="ECO:0000313" key="2">
    <source>
        <dbReference type="Proteomes" id="UP000553963"/>
    </source>
</evidence>
<evidence type="ECO:0000313" key="1">
    <source>
        <dbReference type="EMBL" id="MBB3932232.1"/>
    </source>
</evidence>
<reference evidence="1 2" key="1">
    <citation type="submission" date="2020-08" db="EMBL/GenBank/DDBJ databases">
        <title>Genomic Encyclopedia of Type Strains, Phase IV (KMG-IV): sequencing the most valuable type-strain genomes for metagenomic binning, comparative biology and taxonomic classification.</title>
        <authorList>
            <person name="Goeker M."/>
        </authorList>
    </citation>
    <scope>NUCLEOTIDE SEQUENCE [LARGE SCALE GENOMIC DNA]</scope>
    <source>
        <strain evidence="1 2">DSM 25966</strain>
    </source>
</reference>
<dbReference type="Gene3D" id="3.40.50.2000">
    <property type="entry name" value="Glycogen Phosphorylase B"/>
    <property type="match status" value="1"/>
</dbReference>
<keyword evidence="1" id="KW-0808">Transferase</keyword>
<gene>
    <name evidence="1" type="ORF">GGR25_003290</name>
</gene>
<dbReference type="Proteomes" id="UP000553963">
    <property type="component" value="Unassembled WGS sequence"/>
</dbReference>
<protein>
    <submittedName>
        <fullName evidence="1">Glycosyltransferase involved in cell wall biosynthesis</fullName>
    </submittedName>
</protein>
<proteinExistence type="predicted"/>
<dbReference type="RefSeq" id="WP_183399886.1">
    <property type="nucleotide sequence ID" value="NZ_JACIDS010000004.1"/>
</dbReference>
<comment type="caution">
    <text evidence="1">The sequence shown here is derived from an EMBL/GenBank/DDBJ whole genome shotgun (WGS) entry which is preliminary data.</text>
</comment>
<dbReference type="SUPFAM" id="SSF53756">
    <property type="entry name" value="UDP-Glycosyltransferase/glycogen phosphorylase"/>
    <property type="match status" value="1"/>
</dbReference>